<proteinExistence type="inferred from homology"/>
<evidence type="ECO:0000313" key="2">
    <source>
        <dbReference type="EMBL" id="KRL89240.1"/>
    </source>
</evidence>
<dbReference type="HAMAP" id="MF_01526">
    <property type="entry name" value="UPF0342"/>
    <property type="match status" value="1"/>
</dbReference>
<evidence type="ECO:0000256" key="1">
    <source>
        <dbReference type="HAMAP-Rule" id="MF_01526"/>
    </source>
</evidence>
<dbReference type="InterPro" id="IPR023378">
    <property type="entry name" value="YheA/YmcA-like_dom_sf"/>
</dbReference>
<protein>
    <recommendedName>
        <fullName evidence="1">UPF0342 protein FC43_GL001862</fullName>
    </recommendedName>
</protein>
<comment type="similarity">
    <text evidence="1">Belongs to the UPF0342 family.</text>
</comment>
<comment type="caution">
    <text evidence="2">The sequence shown here is derived from an EMBL/GenBank/DDBJ whole genome shotgun (WGS) entry which is preliminary data.</text>
</comment>
<evidence type="ECO:0000313" key="3">
    <source>
        <dbReference type="Proteomes" id="UP000050816"/>
    </source>
</evidence>
<accession>A0A0R1UE59</accession>
<organism evidence="2 3">
    <name type="scientific">Limosilactobacillus ingluviei DSM 15946</name>
    <dbReference type="NCBI Taxonomy" id="1423760"/>
    <lineage>
        <taxon>Bacteria</taxon>
        <taxon>Bacillati</taxon>
        <taxon>Bacillota</taxon>
        <taxon>Bacilli</taxon>
        <taxon>Lactobacillales</taxon>
        <taxon>Lactobacillaceae</taxon>
        <taxon>Limosilactobacillus</taxon>
    </lineage>
</organism>
<dbReference type="Proteomes" id="UP000050816">
    <property type="component" value="Unassembled WGS sequence"/>
</dbReference>
<dbReference type="AlphaFoldDB" id="A0A0R1UE59"/>
<dbReference type="Pfam" id="PF06133">
    <property type="entry name" value="Com_YlbF"/>
    <property type="match status" value="1"/>
</dbReference>
<dbReference type="RefSeq" id="WP_056955151.1">
    <property type="nucleotide sequence ID" value="NZ_AZFK01000052.1"/>
</dbReference>
<sequence>MVVNIYDTANELERQMRETQEYQDLQAAFDKLKADSDAFELFKKFQQSQMQAQQKQMAGQELSEDEIKAVQDLAKEVGQKQSVIALMEVERRVDNMMQELNKVITKPIQDIYQDIMPQKQN</sequence>
<dbReference type="SUPFAM" id="SSF158622">
    <property type="entry name" value="YheA/YmcA-like"/>
    <property type="match status" value="1"/>
</dbReference>
<dbReference type="EMBL" id="AZFK01000052">
    <property type="protein sequence ID" value="KRL89240.1"/>
    <property type="molecule type" value="Genomic_DNA"/>
</dbReference>
<dbReference type="InterPro" id="IPR010368">
    <property type="entry name" value="Com_YlbF"/>
</dbReference>
<name>A0A0R1UE59_9LACO</name>
<dbReference type="PATRIC" id="fig|1423760.3.peg.1949"/>
<dbReference type="Gene3D" id="1.20.1500.10">
    <property type="entry name" value="YheA/YmcA-like"/>
    <property type="match status" value="1"/>
</dbReference>
<gene>
    <name evidence="2" type="ORF">FC43_GL001862</name>
</gene>
<reference evidence="2 3" key="1">
    <citation type="journal article" date="2015" name="Genome Announc.">
        <title>Expanding the biotechnology potential of lactobacilli through comparative genomics of 213 strains and associated genera.</title>
        <authorList>
            <person name="Sun Z."/>
            <person name="Harris H.M."/>
            <person name="McCann A."/>
            <person name="Guo C."/>
            <person name="Argimon S."/>
            <person name="Zhang W."/>
            <person name="Yang X."/>
            <person name="Jeffery I.B."/>
            <person name="Cooney J.C."/>
            <person name="Kagawa T.F."/>
            <person name="Liu W."/>
            <person name="Song Y."/>
            <person name="Salvetti E."/>
            <person name="Wrobel A."/>
            <person name="Rasinkangas P."/>
            <person name="Parkhill J."/>
            <person name="Rea M.C."/>
            <person name="O'Sullivan O."/>
            <person name="Ritari J."/>
            <person name="Douillard F.P."/>
            <person name="Paul Ross R."/>
            <person name="Yang R."/>
            <person name="Briner A.E."/>
            <person name="Felis G.E."/>
            <person name="de Vos W.M."/>
            <person name="Barrangou R."/>
            <person name="Klaenhammer T.R."/>
            <person name="Caufield P.W."/>
            <person name="Cui Y."/>
            <person name="Zhang H."/>
            <person name="O'Toole P.W."/>
        </authorList>
    </citation>
    <scope>NUCLEOTIDE SEQUENCE [LARGE SCALE GENOMIC DNA]</scope>
    <source>
        <strain evidence="2 3">DSM 15946</strain>
    </source>
</reference>